<keyword evidence="8" id="KW-0346">Stress response</keyword>
<dbReference type="PRINTS" id="PR01874">
    <property type="entry name" value="DNAREPAIRADA"/>
</dbReference>
<organism evidence="14 15">
    <name type="scientific">Aedoeadaptatus ivorii</name>
    <dbReference type="NCBI Taxonomy" id="54006"/>
    <lineage>
        <taxon>Bacteria</taxon>
        <taxon>Bacillati</taxon>
        <taxon>Bacillota</taxon>
        <taxon>Tissierellia</taxon>
        <taxon>Tissierellales</taxon>
        <taxon>Peptoniphilaceae</taxon>
        <taxon>Aedoeadaptatus</taxon>
    </lineage>
</organism>
<evidence type="ECO:0000256" key="12">
    <source>
        <dbReference type="RuleBase" id="RU003555"/>
    </source>
</evidence>
<dbReference type="InterPro" id="IPR004504">
    <property type="entry name" value="DNA_repair_RadA"/>
</dbReference>
<dbReference type="InterPro" id="IPR007694">
    <property type="entry name" value="DNA_helicase_DnaB-like_C"/>
</dbReference>
<evidence type="ECO:0000256" key="10">
    <source>
        <dbReference type="ARBA" id="ARBA00023204"/>
    </source>
</evidence>
<dbReference type="Pfam" id="PF03796">
    <property type="entry name" value="DnaB_C"/>
    <property type="match status" value="1"/>
</dbReference>
<keyword evidence="5" id="KW-0378">Hydrolase</keyword>
<dbReference type="SUPFAM" id="SSF54211">
    <property type="entry name" value="Ribosomal protein S5 domain 2-like"/>
    <property type="match status" value="1"/>
</dbReference>
<evidence type="ECO:0000313" key="15">
    <source>
        <dbReference type="Proteomes" id="UP000269544"/>
    </source>
</evidence>
<dbReference type="GO" id="GO:0006260">
    <property type="term" value="P:DNA replication"/>
    <property type="evidence" value="ECO:0007669"/>
    <property type="project" value="InterPro"/>
</dbReference>
<keyword evidence="9 12" id="KW-0238">DNA-binding</keyword>
<reference evidence="14 15" key="1">
    <citation type="submission" date="2018-12" db="EMBL/GenBank/DDBJ databases">
        <authorList>
            <consortium name="Pathogen Informatics"/>
        </authorList>
    </citation>
    <scope>NUCLEOTIDE SEQUENCE [LARGE SCALE GENOMIC DNA]</scope>
    <source>
        <strain evidence="14 15">NCTC13079</strain>
    </source>
</reference>
<dbReference type="Pfam" id="PF18073">
    <property type="entry name" value="Zn_ribbon_LapB"/>
    <property type="match status" value="1"/>
</dbReference>
<dbReference type="GO" id="GO:0000725">
    <property type="term" value="P:recombinational repair"/>
    <property type="evidence" value="ECO:0007669"/>
    <property type="project" value="TreeGrafter"/>
</dbReference>
<comment type="function">
    <text evidence="12">DNA-dependent ATPase involved in processing of recombination intermediates, plays a role in repairing DNA breaks. Stimulates the branch migration of RecA-mediated strand transfer reactions, allowing the 3' invading strand to extend heteroduplex DNA faster. Binds ssDNA in the presence of ADP but not other nucleotides, has ATPase activity that is stimulated by ssDNA and various branched DNA structures, but inhibited by SSB. Does not have RecA's homology-searching function.</text>
</comment>
<dbReference type="PANTHER" id="PTHR32472:SF10">
    <property type="entry name" value="DNA REPAIR PROTEIN RADA-LIKE PROTEIN"/>
    <property type="match status" value="1"/>
</dbReference>
<evidence type="ECO:0000259" key="13">
    <source>
        <dbReference type="PROSITE" id="PS50162"/>
    </source>
</evidence>
<sequence length="450" mass="49454">MKHKGYVCESCGYKSSGFFSRCPSCKTWNSFREVGEEAEEKRSTRTKKEARPLTSVVGETKKRLSSGYKEFDRVMGGGIVEDGVTILAAKPGAGKSTLLFQIANALAKDGLRVLYASGEESESQVKMRAERISTGISENIWIYAGTSMDDVRHWIREINPAVIILDSIQTFTLDAFSARAGTPTQTMECANLLVDYAKNKGKPRAVFMVGQLTKQDSLAGVRALEHLVDTVLFIDHEMQEELRILQVTKNRFGSTGEMGFFSMTEAGMVSIDNPSSHFMTERAEGGEVPGSAMCIAREGTRSIIVEIESLVSKSFTPYPQRISQCMGREQLGVLLSILEERGGLSLYDKNVVVKTTGNLKLKEGAANLAAILSIASAFRNKPLPRDVLFIGDVGLTGEIKNVPSLQSRIREGERMGFRTIYVPLGARIEGGGKAEIRSRRLLSEVVRELL</sequence>
<dbReference type="GO" id="GO:0016787">
    <property type="term" value="F:hydrolase activity"/>
    <property type="evidence" value="ECO:0007669"/>
    <property type="project" value="UniProtKB-KW"/>
</dbReference>
<keyword evidence="4 12" id="KW-0863">Zinc-finger</keyword>
<dbReference type="InterPro" id="IPR020568">
    <property type="entry name" value="Ribosomal_Su5_D2-typ_SF"/>
</dbReference>
<dbReference type="GO" id="GO:0003678">
    <property type="term" value="F:DNA helicase activity"/>
    <property type="evidence" value="ECO:0007669"/>
    <property type="project" value="InterPro"/>
</dbReference>
<keyword evidence="10 12" id="KW-0234">DNA repair</keyword>
<keyword evidence="2 12" id="KW-0547">Nucleotide-binding</keyword>
<evidence type="ECO:0000256" key="6">
    <source>
        <dbReference type="ARBA" id="ARBA00022833"/>
    </source>
</evidence>
<accession>A0A448V0D0</accession>
<dbReference type="PANTHER" id="PTHR32472">
    <property type="entry name" value="DNA REPAIR PROTEIN RADA"/>
    <property type="match status" value="1"/>
</dbReference>
<evidence type="ECO:0000256" key="8">
    <source>
        <dbReference type="ARBA" id="ARBA00023016"/>
    </source>
</evidence>
<dbReference type="Gene3D" id="3.40.50.300">
    <property type="entry name" value="P-loop containing nucleotide triphosphate hydrolases"/>
    <property type="match status" value="1"/>
</dbReference>
<feature type="domain" description="RecA family profile 1" evidence="13">
    <location>
        <begin position="60"/>
        <end position="212"/>
    </location>
</feature>
<dbReference type="Gene3D" id="3.30.230.10">
    <property type="match status" value="1"/>
</dbReference>
<evidence type="ECO:0000256" key="4">
    <source>
        <dbReference type="ARBA" id="ARBA00022771"/>
    </source>
</evidence>
<dbReference type="NCBIfam" id="TIGR00416">
    <property type="entry name" value="sms"/>
    <property type="match status" value="1"/>
</dbReference>
<dbReference type="InterPro" id="IPR014721">
    <property type="entry name" value="Ribsml_uS5_D2-typ_fold_subgr"/>
</dbReference>
<dbReference type="EMBL" id="LR134523">
    <property type="protein sequence ID" value="VEJ34981.1"/>
    <property type="molecule type" value="Genomic_DNA"/>
</dbReference>
<evidence type="ECO:0000256" key="2">
    <source>
        <dbReference type="ARBA" id="ARBA00022741"/>
    </source>
</evidence>
<dbReference type="SMART" id="SM00382">
    <property type="entry name" value="AAA"/>
    <property type="match status" value="1"/>
</dbReference>
<keyword evidence="7 12" id="KW-0067">ATP-binding</keyword>
<dbReference type="GO" id="GO:0003684">
    <property type="term" value="F:damaged DNA binding"/>
    <property type="evidence" value="ECO:0007669"/>
    <property type="project" value="InterPro"/>
</dbReference>
<dbReference type="GO" id="GO:0008270">
    <property type="term" value="F:zinc ion binding"/>
    <property type="evidence" value="ECO:0007669"/>
    <property type="project" value="UniProtKB-KW"/>
</dbReference>
<dbReference type="InterPro" id="IPR020588">
    <property type="entry name" value="RecA_ATP-bd"/>
</dbReference>
<keyword evidence="15" id="KW-1185">Reference proteome</keyword>
<keyword evidence="1 12" id="KW-0479">Metal-binding</keyword>
<keyword evidence="3 12" id="KW-0227">DNA damage</keyword>
<dbReference type="GO" id="GO:0005524">
    <property type="term" value="F:ATP binding"/>
    <property type="evidence" value="ECO:0007669"/>
    <property type="project" value="UniProtKB-UniRule"/>
</dbReference>
<dbReference type="AlphaFoldDB" id="A0A448V0D0"/>
<dbReference type="RefSeq" id="WP_126464873.1">
    <property type="nucleotide sequence ID" value="NZ_LR134523.1"/>
</dbReference>
<dbReference type="KEGG" id="piv:NCTC13079_00424"/>
<comment type="similarity">
    <text evidence="12">Belongs to the RecA family. RadA subfamily.</text>
</comment>
<protein>
    <recommendedName>
        <fullName evidence="11 12">DNA repair protein RadA</fullName>
    </recommendedName>
</protein>
<gene>
    <name evidence="14" type="ORF">NCTC13079_00424</name>
</gene>
<proteinExistence type="inferred from homology"/>
<evidence type="ECO:0000256" key="3">
    <source>
        <dbReference type="ARBA" id="ARBA00022763"/>
    </source>
</evidence>
<evidence type="ECO:0000256" key="9">
    <source>
        <dbReference type="ARBA" id="ARBA00023125"/>
    </source>
</evidence>
<name>A0A448V0D0_9FIRM</name>
<evidence type="ECO:0000256" key="1">
    <source>
        <dbReference type="ARBA" id="ARBA00022723"/>
    </source>
</evidence>
<evidence type="ECO:0000256" key="7">
    <source>
        <dbReference type="ARBA" id="ARBA00022840"/>
    </source>
</evidence>
<evidence type="ECO:0000313" key="14">
    <source>
        <dbReference type="EMBL" id="VEJ34981.1"/>
    </source>
</evidence>
<dbReference type="InterPro" id="IPR041166">
    <property type="entry name" value="Rubredoxin_2"/>
</dbReference>
<dbReference type="GO" id="GO:0140664">
    <property type="term" value="F:ATP-dependent DNA damage sensor activity"/>
    <property type="evidence" value="ECO:0007669"/>
    <property type="project" value="InterPro"/>
</dbReference>
<dbReference type="Proteomes" id="UP000269544">
    <property type="component" value="Chromosome"/>
</dbReference>
<dbReference type="PROSITE" id="PS50162">
    <property type="entry name" value="RECA_2"/>
    <property type="match status" value="1"/>
</dbReference>
<evidence type="ECO:0000256" key="11">
    <source>
        <dbReference type="NCBIfam" id="TIGR00416"/>
    </source>
</evidence>
<dbReference type="OrthoDB" id="9803906at2"/>
<dbReference type="InterPro" id="IPR027417">
    <property type="entry name" value="P-loop_NTPase"/>
</dbReference>
<dbReference type="InterPro" id="IPR003593">
    <property type="entry name" value="AAA+_ATPase"/>
</dbReference>
<keyword evidence="6 12" id="KW-0862">Zinc</keyword>
<dbReference type="GO" id="GO:0005829">
    <property type="term" value="C:cytosol"/>
    <property type="evidence" value="ECO:0007669"/>
    <property type="project" value="TreeGrafter"/>
</dbReference>
<dbReference type="SUPFAM" id="SSF52540">
    <property type="entry name" value="P-loop containing nucleoside triphosphate hydrolases"/>
    <property type="match status" value="1"/>
</dbReference>
<evidence type="ECO:0000256" key="5">
    <source>
        <dbReference type="ARBA" id="ARBA00022801"/>
    </source>
</evidence>